<feature type="compositionally biased region" description="Basic and acidic residues" evidence="3">
    <location>
        <begin position="1527"/>
        <end position="1536"/>
    </location>
</feature>
<keyword evidence="7" id="KW-1185">Reference proteome</keyword>
<accession>A0A2S5BFQ1</accession>
<sequence length="1543" mass="158917">MARPRTRVSTAPARPVPSARYLAAACLLASAFPTAANAASSTFWPQVDFSALGTVAVVGDFAALSLYDPASPPQPYNPAASTLVAKSADGTFRQLGVTDEGGAIYAVCQTPDQHVYVGGNFTRIGGTEAANVASYDPSGQTFAPLGSGVNGVVRTLSCNGTTVYIGGDFSAPAGVQGAGPNVAAWAASSKAWTALPLYGFDGAVDSIAQSRDGRSLFFGGAFSTTFSNGTVSNGTLASSISTGASSPSFPSLGSSLTPISLNTSDYWASPTTWTSGYGRPQYIFCPRKSDGVGASWLLVDGQTGFFIVRMYRELNVRGIRLGNTFVEGRGTQNFSVVSIPNDQVLTLTYASDPTDPSSPLATCSDNCPLAHDPSVPYQDFLFPEGTTLAGFQLNIFGWYGAGGGLHLLQLLSEGSFAYAVENQNAAPCTAGLGAMAQSSVTTQGDWTQAEVTTSIAGTTQEVLVASVVGGTSATSAPSVTWTPAISQDGRYAVYLVTPGCTAAGTCASRTFVQVTATPKDGSATQTTVDQTNSQDQSTLIYNGTLAAVQGSLSVTMTLASGGAPTAGKTYELVADYINLVAASTNGTSTRIERGYGLLEYPLFRAGTFGDAVPTAQVQSMNASATMTNATGLDAVAFGLAQGSTVSSLVADDDGSASKIFFGGNFTYRTGSNAATNVMGYHASEAILTPNGGLNGPVKSVTAVDGALYAAGTFTATADNAVQGLAGLAKWNYSASASAWEALSGAPNVGPAVAQLAAAEHANGLSQLILAGGAGSGLAYYDVEASAWNSTAAGFFLGNLTAVATGAPTNANATTYLAGNVLAASRSSVSGGAVLSEDKHNQPVLSPFGFSFNSSASSGSTKSQRPARRSAVVHAAETTLDRRSFSRVSLEARAPAPSPAVNLTLPSPLNAIIDAGEDGQVLAGTFWKNGSDGLMLVGGAFATPAGANAVGVYDPSAASVLSPLSGLALDGVVTTLRTVDNTLWIGGNFSTADGRQGLSNYDLAAGAVVSSIPSLAGYSGSNATVSVITQRPGYDHQVIVAGAFASVGSLYCASICLWDANAMQWSSLGAGLPGAVGALDFAGSGASSLVVAGSFVAGGEPHYIARWNFQNQTWLNVGPASALPGPATAVSADDHDENKIFVAGEATSGEPYLMYWNGTVWQDVNNQTLAPGSGIQQLVFVPLVKDHESNGVLESNRMLLVSGNLRINNTSVSSALFDGQSWYPFLVATAASGSTGAISQLFYSVTNFSLSAARHLAVGLVILIAIAIGLGLVFLLVLIGLFVALARRKEEERQYPPKEPTRDQSDASFGHLQRPSSLLQTVGAATAVLLDGNGEKARAHDDALGADSSFGDDSGSEFGEEKEASSALARYSFHAEHPGELSISANEQLSILESGDPNWWMVANSQGASGCSSLVQRKVEQEIELAKQDAAAVTSFGSQAIKSTAYLYPMTAHERYFQLKKYDKAQRERFVEERSAAYTSFGMMSIAMSLIPLFGPALMFTTAAGAALWAAELERTGNSEPGQQGEVGGKDLVEEVHPGQIDYD</sequence>
<dbReference type="Pfam" id="PF12768">
    <property type="entry name" value="Rax2"/>
    <property type="match status" value="2"/>
</dbReference>
<protein>
    <recommendedName>
        <fullName evidence="5">SH3 domain-containing protein</fullName>
    </recommendedName>
</protein>
<organism evidence="6 7">
    <name type="scientific">Rhodotorula taiwanensis</name>
    <dbReference type="NCBI Taxonomy" id="741276"/>
    <lineage>
        <taxon>Eukaryota</taxon>
        <taxon>Fungi</taxon>
        <taxon>Dikarya</taxon>
        <taxon>Basidiomycota</taxon>
        <taxon>Pucciniomycotina</taxon>
        <taxon>Microbotryomycetes</taxon>
        <taxon>Sporidiobolales</taxon>
        <taxon>Sporidiobolaceae</taxon>
        <taxon>Rhodotorula</taxon>
    </lineage>
</organism>
<comment type="caution">
    <text evidence="6">The sequence shown here is derived from an EMBL/GenBank/DDBJ whole genome shotgun (WGS) entry which is preliminary data.</text>
</comment>
<evidence type="ECO:0000256" key="2">
    <source>
        <dbReference type="PROSITE-ProRule" id="PRU00192"/>
    </source>
</evidence>
<keyword evidence="4" id="KW-1133">Transmembrane helix</keyword>
<name>A0A2S5BFQ1_9BASI</name>
<evidence type="ECO:0000259" key="5">
    <source>
        <dbReference type="PROSITE" id="PS50002"/>
    </source>
</evidence>
<keyword evidence="1 2" id="KW-0728">SH3 domain</keyword>
<proteinExistence type="predicted"/>
<dbReference type="OrthoDB" id="2503993at2759"/>
<feature type="domain" description="SH3" evidence="5">
    <location>
        <begin position="1361"/>
        <end position="1424"/>
    </location>
</feature>
<dbReference type="GO" id="GO:1902929">
    <property type="term" value="C:plasma membrane of growing cell tip"/>
    <property type="evidence" value="ECO:0007669"/>
    <property type="project" value="TreeGrafter"/>
</dbReference>
<dbReference type="PANTHER" id="PTHR31778">
    <property type="entry name" value="BUD SITE SELECTION PROTEIN RAX2"/>
    <property type="match status" value="1"/>
</dbReference>
<feature type="transmembrane region" description="Helical" evidence="4">
    <location>
        <begin position="1254"/>
        <end position="1284"/>
    </location>
</feature>
<dbReference type="PROSITE" id="PS50002">
    <property type="entry name" value="SH3"/>
    <property type="match status" value="1"/>
</dbReference>
<dbReference type="EMBL" id="PJQD01000013">
    <property type="protein sequence ID" value="POY75590.1"/>
    <property type="molecule type" value="Genomic_DNA"/>
</dbReference>
<feature type="region of interest" description="Disordered" evidence="3">
    <location>
        <begin position="1340"/>
        <end position="1360"/>
    </location>
</feature>
<dbReference type="InterPro" id="IPR048266">
    <property type="entry name" value="Rax2-like_second"/>
</dbReference>
<evidence type="ECO:0000313" key="7">
    <source>
        <dbReference type="Proteomes" id="UP000237144"/>
    </source>
</evidence>
<keyword evidence="4" id="KW-0812">Transmembrane</keyword>
<dbReference type="Pfam" id="PF00018">
    <property type="entry name" value="SH3_1"/>
    <property type="match status" value="1"/>
</dbReference>
<dbReference type="SUPFAM" id="SSF50044">
    <property type="entry name" value="SH3-domain"/>
    <property type="match status" value="1"/>
</dbReference>
<dbReference type="InterPro" id="IPR048265">
    <property type="entry name" value="Rax2-like_third"/>
</dbReference>
<feature type="transmembrane region" description="Helical" evidence="4">
    <location>
        <begin position="1489"/>
        <end position="1510"/>
    </location>
</feature>
<gene>
    <name evidence="6" type="ORF">BMF94_1212</name>
</gene>
<reference evidence="6 7" key="1">
    <citation type="journal article" date="2018" name="Front. Microbiol.">
        <title>Prospects for Fungal Bioremediation of Acidic Radioactive Waste Sites: Characterization and Genome Sequence of Rhodotorula taiwanensis MD1149.</title>
        <authorList>
            <person name="Tkavc R."/>
            <person name="Matrosova V.Y."/>
            <person name="Grichenko O.E."/>
            <person name="Gostincar C."/>
            <person name="Volpe R.P."/>
            <person name="Klimenkova P."/>
            <person name="Gaidamakova E.K."/>
            <person name="Zhou C.E."/>
            <person name="Stewart B.J."/>
            <person name="Lyman M.G."/>
            <person name="Malfatti S.A."/>
            <person name="Rubinfeld B."/>
            <person name="Courtot M."/>
            <person name="Singh J."/>
            <person name="Dalgard C.L."/>
            <person name="Hamilton T."/>
            <person name="Frey K.G."/>
            <person name="Gunde-Cimerman N."/>
            <person name="Dugan L."/>
            <person name="Daly M.J."/>
        </authorList>
    </citation>
    <scope>NUCLEOTIDE SEQUENCE [LARGE SCALE GENOMIC DNA]</scope>
    <source>
        <strain evidence="6 7">MD1149</strain>
    </source>
</reference>
<dbReference type="InterPro" id="IPR011043">
    <property type="entry name" value="Gal_Oxase/kelch_b-propeller"/>
</dbReference>
<dbReference type="STRING" id="741276.A0A2S5BFQ1"/>
<evidence type="ECO:0000256" key="1">
    <source>
        <dbReference type="ARBA" id="ARBA00022443"/>
    </source>
</evidence>
<dbReference type="Gene3D" id="2.30.30.40">
    <property type="entry name" value="SH3 Domains"/>
    <property type="match status" value="1"/>
</dbReference>
<dbReference type="InterPro" id="IPR024982">
    <property type="entry name" value="Rax2-like_C"/>
</dbReference>
<keyword evidence="4" id="KW-0472">Membrane</keyword>
<feature type="region of interest" description="Disordered" evidence="3">
    <location>
        <begin position="1516"/>
        <end position="1543"/>
    </location>
</feature>
<dbReference type="Proteomes" id="UP000237144">
    <property type="component" value="Unassembled WGS sequence"/>
</dbReference>
<dbReference type="Pfam" id="PF20843">
    <property type="entry name" value="Rax2_3"/>
    <property type="match status" value="1"/>
</dbReference>
<dbReference type="Pfam" id="PF20842">
    <property type="entry name" value="Rax2_2"/>
    <property type="match status" value="1"/>
</dbReference>
<dbReference type="InterPro" id="IPR001452">
    <property type="entry name" value="SH3_domain"/>
</dbReference>
<evidence type="ECO:0000256" key="3">
    <source>
        <dbReference type="SAM" id="MobiDB-lite"/>
    </source>
</evidence>
<dbReference type="SUPFAM" id="SSF50965">
    <property type="entry name" value="Galactose oxidase, central domain"/>
    <property type="match status" value="2"/>
</dbReference>
<dbReference type="PANTHER" id="PTHR31778:SF2">
    <property type="entry name" value="BUD SITE SELECTION PROTEIN RAX2"/>
    <property type="match status" value="1"/>
</dbReference>
<evidence type="ECO:0000256" key="4">
    <source>
        <dbReference type="SAM" id="Phobius"/>
    </source>
</evidence>
<evidence type="ECO:0000313" key="6">
    <source>
        <dbReference type="EMBL" id="POY75590.1"/>
    </source>
</evidence>
<dbReference type="InterPro" id="IPR036028">
    <property type="entry name" value="SH3-like_dom_sf"/>
</dbReference>